<comment type="caution">
    <text evidence="2">The sequence shown here is derived from an EMBL/GenBank/DDBJ whole genome shotgun (WGS) entry which is preliminary data.</text>
</comment>
<dbReference type="EMBL" id="JAWJWF010000002">
    <property type="protein sequence ID" value="KAK6638336.1"/>
    <property type="molecule type" value="Genomic_DNA"/>
</dbReference>
<sequence length="189" mass="20972">MDGRTDGQRKGWFSGFFLALLKRRALISGEARKECREVSIVFGIRWPDSWEEGRGVRVAYLQALGYLSNQSMCTRWTVDRTQEDTAMGGLKSGPGPGITLLIAIIFVSVQITVSAVRLLKVKLWAYTVVFLRLARNSQVGEDTSEECLRLSQPSSGNRCLIFTGKTNKLRHDIVAKAETGSPVQPHGDL</sequence>
<organism evidence="2 3">
    <name type="scientific">Polyplax serrata</name>
    <name type="common">Common mouse louse</name>
    <dbReference type="NCBI Taxonomy" id="468196"/>
    <lineage>
        <taxon>Eukaryota</taxon>
        <taxon>Metazoa</taxon>
        <taxon>Ecdysozoa</taxon>
        <taxon>Arthropoda</taxon>
        <taxon>Hexapoda</taxon>
        <taxon>Insecta</taxon>
        <taxon>Pterygota</taxon>
        <taxon>Neoptera</taxon>
        <taxon>Paraneoptera</taxon>
        <taxon>Psocodea</taxon>
        <taxon>Troctomorpha</taxon>
        <taxon>Phthiraptera</taxon>
        <taxon>Anoplura</taxon>
        <taxon>Polyplacidae</taxon>
        <taxon>Polyplax</taxon>
    </lineage>
</organism>
<keyword evidence="3" id="KW-1185">Reference proteome</keyword>
<evidence type="ECO:0000313" key="2">
    <source>
        <dbReference type="EMBL" id="KAK6638336.1"/>
    </source>
</evidence>
<protein>
    <submittedName>
        <fullName evidence="2">Uncharacterized protein</fullName>
    </submittedName>
</protein>
<keyword evidence="1" id="KW-1133">Transmembrane helix</keyword>
<reference evidence="2 3" key="1">
    <citation type="submission" date="2023-09" db="EMBL/GenBank/DDBJ databases">
        <title>Genomes of two closely related lineages of the louse Polyplax serrata with different host specificities.</title>
        <authorList>
            <person name="Martinu J."/>
            <person name="Tarabai H."/>
            <person name="Stefka J."/>
            <person name="Hypsa V."/>
        </authorList>
    </citation>
    <scope>NUCLEOTIDE SEQUENCE [LARGE SCALE GENOMIC DNA]</scope>
    <source>
        <strain evidence="2">98ZLc_SE</strain>
    </source>
</reference>
<feature type="transmembrane region" description="Helical" evidence="1">
    <location>
        <begin position="97"/>
        <end position="119"/>
    </location>
</feature>
<keyword evidence="1" id="KW-0472">Membrane</keyword>
<gene>
    <name evidence="2" type="ORF">RUM44_008765</name>
</gene>
<proteinExistence type="predicted"/>
<name>A0ABR1BD53_POLSC</name>
<evidence type="ECO:0000313" key="3">
    <source>
        <dbReference type="Proteomes" id="UP001359485"/>
    </source>
</evidence>
<evidence type="ECO:0000256" key="1">
    <source>
        <dbReference type="SAM" id="Phobius"/>
    </source>
</evidence>
<dbReference type="Proteomes" id="UP001359485">
    <property type="component" value="Unassembled WGS sequence"/>
</dbReference>
<keyword evidence="1" id="KW-0812">Transmembrane</keyword>
<accession>A0ABR1BD53</accession>